<gene>
    <name evidence="2" type="ORF">B9Z44_02880</name>
</gene>
<dbReference type="EMBL" id="NESP01000001">
    <property type="protein sequence ID" value="PUE58634.1"/>
    <property type="molecule type" value="Genomic_DNA"/>
</dbReference>
<evidence type="ECO:0000313" key="2">
    <source>
        <dbReference type="EMBL" id="PUE58634.1"/>
    </source>
</evidence>
<evidence type="ECO:0000313" key="3">
    <source>
        <dbReference type="Proteomes" id="UP000251341"/>
    </source>
</evidence>
<dbReference type="Pfam" id="PF18765">
    <property type="entry name" value="Polbeta"/>
    <property type="match status" value="1"/>
</dbReference>
<organism evidence="2 3">
    <name type="scientific">Limnohabitans curvus</name>
    <dbReference type="NCBI Taxonomy" id="323423"/>
    <lineage>
        <taxon>Bacteria</taxon>
        <taxon>Pseudomonadati</taxon>
        <taxon>Pseudomonadota</taxon>
        <taxon>Betaproteobacteria</taxon>
        <taxon>Burkholderiales</taxon>
        <taxon>Comamonadaceae</taxon>
        <taxon>Limnohabitans</taxon>
    </lineage>
</organism>
<dbReference type="CDD" id="cd05403">
    <property type="entry name" value="NT_KNTase_like"/>
    <property type="match status" value="1"/>
</dbReference>
<reference evidence="2 3" key="1">
    <citation type="submission" date="2017-04" db="EMBL/GenBank/DDBJ databases">
        <title>Unexpected and diverse lifestyles within the genus Limnohabitans.</title>
        <authorList>
            <person name="Kasalicky V."/>
            <person name="Mehrshad M."/>
            <person name="Andrei S.-A."/>
            <person name="Salcher M."/>
            <person name="Kratochvilova H."/>
            <person name="Simek K."/>
            <person name="Ghai R."/>
        </authorList>
    </citation>
    <scope>NUCLEOTIDE SEQUENCE [LARGE SCALE GENOMIC DNA]</scope>
    <source>
        <strain evidence="2 3">MWH-C5</strain>
    </source>
</reference>
<dbReference type="RefSeq" id="WP_108401679.1">
    <property type="nucleotide sequence ID" value="NZ_NESP01000001.1"/>
</dbReference>
<comment type="caution">
    <text evidence="2">The sequence shown here is derived from an EMBL/GenBank/DDBJ whole genome shotgun (WGS) entry which is preliminary data.</text>
</comment>
<evidence type="ECO:0000259" key="1">
    <source>
        <dbReference type="Pfam" id="PF18765"/>
    </source>
</evidence>
<name>A0A315ERP2_9BURK</name>
<feature type="domain" description="Polymerase beta nucleotidyltransferase" evidence="1">
    <location>
        <begin position="109"/>
        <end position="160"/>
    </location>
</feature>
<dbReference type="AlphaFoldDB" id="A0A315ERP2"/>
<sequence>MIMLISSHVYRLIPVQRQPNTPIALAVWPARGSYHLSELRRLTALGSASLQRELNRLEESQLVQSTRVGNLRCFQANPQSPVYEELVALTRKTMGAAPLVLQALQPMAANISTAFIFGSVSKGTDTANSDVDVLIVGDGLVLSDILQLLLPIETLLGRKINPTCYTPSEYAKRLAEPDSFVNRILAQPTLPLIGDVHATQRSGELGSNRPTQS</sequence>
<dbReference type="InterPro" id="IPR041633">
    <property type="entry name" value="Polbeta"/>
</dbReference>
<accession>A0A315ERP2</accession>
<dbReference type="InterPro" id="IPR043519">
    <property type="entry name" value="NT_sf"/>
</dbReference>
<protein>
    <recommendedName>
        <fullName evidence="1">Polymerase beta nucleotidyltransferase domain-containing protein</fullName>
    </recommendedName>
</protein>
<keyword evidence="3" id="KW-1185">Reference proteome</keyword>
<proteinExistence type="predicted"/>
<dbReference type="SUPFAM" id="SSF81301">
    <property type="entry name" value="Nucleotidyltransferase"/>
    <property type="match status" value="1"/>
</dbReference>
<dbReference type="Proteomes" id="UP000251341">
    <property type="component" value="Unassembled WGS sequence"/>
</dbReference>
<dbReference type="Gene3D" id="3.30.460.10">
    <property type="entry name" value="Beta Polymerase, domain 2"/>
    <property type="match status" value="1"/>
</dbReference>